<dbReference type="RefSeq" id="WP_150086354.1">
    <property type="nucleotide sequence ID" value="NZ_VWSF01000001.1"/>
</dbReference>
<accession>A0A5M6DPF7</accession>
<evidence type="ECO:0008006" key="4">
    <source>
        <dbReference type="Google" id="ProtNLM"/>
    </source>
</evidence>
<reference evidence="2 3" key="1">
    <citation type="submission" date="2019-09" db="EMBL/GenBank/DDBJ databases">
        <title>Genome sequence and assembly of Adhaeribacter sp.</title>
        <authorList>
            <person name="Chhetri G."/>
        </authorList>
    </citation>
    <scope>NUCLEOTIDE SEQUENCE [LARGE SCALE GENOMIC DNA]</scope>
    <source>
        <strain evidence="2 3">DK36</strain>
    </source>
</reference>
<dbReference type="EMBL" id="VWSF01000001">
    <property type="protein sequence ID" value="KAA5549358.1"/>
    <property type="molecule type" value="Genomic_DNA"/>
</dbReference>
<evidence type="ECO:0000256" key="1">
    <source>
        <dbReference type="SAM" id="SignalP"/>
    </source>
</evidence>
<dbReference type="PROSITE" id="PS51257">
    <property type="entry name" value="PROKAR_LIPOPROTEIN"/>
    <property type="match status" value="1"/>
</dbReference>
<organism evidence="2 3">
    <name type="scientific">Adhaeribacter rhizoryzae</name>
    <dbReference type="NCBI Taxonomy" id="2607907"/>
    <lineage>
        <taxon>Bacteria</taxon>
        <taxon>Pseudomonadati</taxon>
        <taxon>Bacteroidota</taxon>
        <taxon>Cytophagia</taxon>
        <taxon>Cytophagales</taxon>
        <taxon>Hymenobacteraceae</taxon>
        <taxon>Adhaeribacter</taxon>
    </lineage>
</organism>
<name>A0A5M6DPF7_9BACT</name>
<gene>
    <name evidence="2" type="ORF">F0145_01840</name>
</gene>
<evidence type="ECO:0000313" key="2">
    <source>
        <dbReference type="EMBL" id="KAA5549358.1"/>
    </source>
</evidence>
<comment type="caution">
    <text evidence="2">The sequence shown here is derived from an EMBL/GenBank/DDBJ whole genome shotgun (WGS) entry which is preliminary data.</text>
</comment>
<protein>
    <recommendedName>
        <fullName evidence="4">YD repeat-containing protein</fullName>
    </recommendedName>
</protein>
<dbReference type="AlphaFoldDB" id="A0A5M6DPF7"/>
<feature type="chain" id="PRO_5024428319" description="YD repeat-containing protein" evidence="1">
    <location>
        <begin position="23"/>
        <end position="272"/>
    </location>
</feature>
<sequence>MQKNTTLMVAIFLATLFFTSCQDNNFNNLTPGPDCATQKEWTNYQGKRVLLNEYAFKGDEFAKLTHYDFDGKKTESLPEYDSKGRLLKIFEKVTGENNTPVAQYETTFTYYNDGKLYQTDNYKVEDGNHNLIQTRLYYYDNEKVSKIVSSFGVHWRYEYNENDNVTKTYFQPAGGNEYLEEEYTSYDDKLLTNTLKNLQISQNVSRSSAGLNFSKNNATAYKVYNPDGSVKTTYTVSRNYNASGKQTKVVTTASTNSTPVTTVVETEYPTCR</sequence>
<keyword evidence="1" id="KW-0732">Signal</keyword>
<keyword evidence="3" id="KW-1185">Reference proteome</keyword>
<proteinExistence type="predicted"/>
<evidence type="ECO:0000313" key="3">
    <source>
        <dbReference type="Proteomes" id="UP000323426"/>
    </source>
</evidence>
<dbReference type="Proteomes" id="UP000323426">
    <property type="component" value="Unassembled WGS sequence"/>
</dbReference>
<feature type="signal peptide" evidence="1">
    <location>
        <begin position="1"/>
        <end position="22"/>
    </location>
</feature>